<gene>
    <name evidence="1" type="ORF">GLW08_09825</name>
</gene>
<accession>A0ACC7VF98</accession>
<evidence type="ECO:0000313" key="1">
    <source>
        <dbReference type="EMBL" id="MYL53633.1"/>
    </source>
</evidence>
<proteinExistence type="predicted"/>
<dbReference type="EMBL" id="WMEU01000002">
    <property type="protein sequence ID" value="MYL53633.1"/>
    <property type="molecule type" value="Genomic_DNA"/>
</dbReference>
<keyword evidence="2" id="KW-1185">Reference proteome</keyword>
<organism evidence="1 2">
    <name type="scientific">Pontibacillus yanchengensis</name>
    <dbReference type="NCBI Taxonomy" id="462910"/>
    <lineage>
        <taxon>Bacteria</taxon>
        <taxon>Bacillati</taxon>
        <taxon>Bacillota</taxon>
        <taxon>Bacilli</taxon>
        <taxon>Bacillales</taxon>
        <taxon>Bacillaceae</taxon>
        <taxon>Pontibacillus</taxon>
    </lineage>
</organism>
<dbReference type="Proteomes" id="UP000466692">
    <property type="component" value="Unassembled WGS sequence"/>
</dbReference>
<protein>
    <submittedName>
        <fullName evidence="1">FtsX-like permease family protein</fullName>
    </submittedName>
</protein>
<evidence type="ECO:0000313" key="2">
    <source>
        <dbReference type="Proteomes" id="UP000466692"/>
    </source>
</evidence>
<comment type="caution">
    <text evidence="1">The sequence shown here is derived from an EMBL/GenBank/DDBJ whole genome shotgun (WGS) entry which is preliminary data.</text>
</comment>
<name>A0ACC7VF98_9BACI</name>
<sequence>MTLWKSIIRHMKEKKFQYIGVTLLLVISIMLYVSLSMAISTLDNRNQEFKQTYNQEDFHFIVASSIDDGQLKDWEERFNLTLEKRMYTDVTYQEDTTLRLFSKSDSVNTPYISEGEMPSGDNEVAISSVFAKEHNLSVGEKINVNSQTITVTGFVYLPDYIYILERESDLINDPNSFGIGIGSQDVIQSLSSKTITQILGANGTKENISSLKEAVTSNFSLLKWLNAKDNPRIEFVESEIQGARATVTTLPLFILALSVMMVLMIMKRQIEMQRKEIGTLMALGYRKGELRRHYMMHAGFIGVVGSITGIVIGTALSIPITNLYSEYYNLPRISYFDWDTSVLLVGFIVPNVILLFMTYLVIKKPLTQSPLALLSPKDMSTGKKSWLENLPFFHKGTFMSRFRLRLLIRSKARALYILLGIMFSTILLIFGFISYNAMGILIDTTYKEIYQYDYAVYYNTLQQDEVEEGSSTFTAGEINVKNENGANRKAVDQKATIYGIKPETDQVQLLNDEEKVVNLKAKQGFIISQPLATVLGIKEGDQLTIGNAYNEETITREITGVSNVYIGHAIYYEKSNVNDFLGYPKEVYNAKWTNEEPTQEESILFIEDKRDMIENFESTSSLMRYSIFGISAFAFFIGVIVLTLITNLIVEENSPSISLFKVMGYTDKEISKLVVNIYTPLVVLAYIISVPIGVLAIDQMMASLVEQTGFSLPVKLTWPMIGIGFVIIMVTYYVSLFFSRKKVTKVSLQEALKKQQD</sequence>
<reference evidence="1" key="1">
    <citation type="submission" date="2019-11" db="EMBL/GenBank/DDBJ databases">
        <title>Genome sequences of 17 halophilic strains isolated from different environments.</title>
        <authorList>
            <person name="Furrow R.E."/>
        </authorList>
    </citation>
    <scope>NUCLEOTIDE SEQUENCE</scope>
    <source>
        <strain evidence="1">22510_22_Filter</strain>
    </source>
</reference>